<dbReference type="AlphaFoldDB" id="A0A1R1JER1"/>
<evidence type="ECO:0000313" key="2">
    <source>
        <dbReference type="EMBL" id="OMG73865.1"/>
    </source>
</evidence>
<dbReference type="InterPro" id="IPR021815">
    <property type="entry name" value="TsiV"/>
</dbReference>
<dbReference type="RefSeq" id="WP_076475387.1">
    <property type="nucleotide sequence ID" value="NZ_MTJZ01000008.1"/>
</dbReference>
<proteinExistence type="predicted"/>
<feature type="region of interest" description="Disordered" evidence="1">
    <location>
        <begin position="267"/>
        <end position="286"/>
    </location>
</feature>
<name>A0A1R1JER1_9BURK</name>
<dbReference type="Proteomes" id="UP000187194">
    <property type="component" value="Unassembled WGS sequence"/>
</dbReference>
<dbReference type="EMBL" id="MTJZ01000008">
    <property type="protein sequence ID" value="OMG73865.1"/>
    <property type="molecule type" value="Genomic_DNA"/>
</dbReference>
<evidence type="ECO:0000313" key="3">
    <source>
        <dbReference type="Proteomes" id="UP000187194"/>
    </source>
</evidence>
<gene>
    <name evidence="2" type="ORF">BW685_07485</name>
</gene>
<organism evidence="2 3">
    <name type="scientific">Burkholderia ubonensis</name>
    <dbReference type="NCBI Taxonomy" id="101571"/>
    <lineage>
        <taxon>Bacteria</taxon>
        <taxon>Pseudomonadati</taxon>
        <taxon>Pseudomonadota</taxon>
        <taxon>Betaproteobacteria</taxon>
        <taxon>Burkholderiales</taxon>
        <taxon>Burkholderiaceae</taxon>
        <taxon>Burkholderia</taxon>
        <taxon>Burkholderia cepacia complex</taxon>
    </lineage>
</organism>
<accession>A0A1R1JER1</accession>
<evidence type="ECO:0000256" key="1">
    <source>
        <dbReference type="SAM" id="MobiDB-lite"/>
    </source>
</evidence>
<protein>
    <recommendedName>
        <fullName evidence="4">DUF3396 domain-containing protein</fullName>
    </recommendedName>
</protein>
<dbReference type="Pfam" id="PF11876">
    <property type="entry name" value="TsiV"/>
    <property type="match status" value="1"/>
</dbReference>
<evidence type="ECO:0008006" key="4">
    <source>
        <dbReference type="Google" id="ProtNLM"/>
    </source>
</evidence>
<comment type="caution">
    <text evidence="2">The sequence shown here is derived from an EMBL/GenBank/DDBJ whole genome shotgun (WGS) entry which is preliminary data.</text>
</comment>
<sequence length="362" mass="39684">MTDKAFIQYAKAHQLEALIPGGALEPTDKHDYVGAAVVVRAALFFRNAADPEVRRAIAECYEQYREIAKDELKWLWQDGKEPVKIKGGNLPSGTFTSYSDKAALTAYVTSGDASADAGFWHFQVFGQQRWREARPHAGPNTLTFSTSLLYVAENPTAFQKLFVDFARRLKVVSGYAGYAVNLSLAKTAANVPTEYQLAKQMIALDVGEPLLQAARLRGGIKTVGWLTALDKELLDKAGGLDTLRNELPPAWYALYDLNGGVVIQAGRRPESGASTDSDENGPPIPPPNYVILNAALKSVRVPSVWQLQIGQPGSASPYFATTAESDDWLRRFDVPDDRLVEYKAKLLHMPALDAGCTLPDRV</sequence>
<reference evidence="2 3" key="1">
    <citation type="submission" date="2017-01" db="EMBL/GenBank/DDBJ databases">
        <title>Phylogeographic, genomic and meropenem susceptibility analysis of Burkholderia ubonensis.</title>
        <authorList>
            <person name="Price E.P."/>
            <person name="Sarovich D.S."/>
            <person name="Webb J.R."/>
            <person name="Hall C.M."/>
            <person name="Sahl J.W."/>
            <person name="Kaestli M."/>
            <person name="Mayo M."/>
            <person name="Harrington G."/>
            <person name="Baker A.L."/>
            <person name="Sidak-Loftis L.C."/>
            <person name="Lummis M."/>
            <person name="Schupp J.M."/>
            <person name="Gillece J.D."/>
            <person name="Tuanyok A."/>
            <person name="Warner J."/>
            <person name="Busch J.D."/>
            <person name="Keim P."/>
            <person name="Currie B.J."/>
            <person name="Wagner D.M."/>
        </authorList>
    </citation>
    <scope>NUCLEOTIDE SEQUENCE [LARGE SCALE GENOMIC DNA]</scope>
    <source>
        <strain evidence="2 3">A21</strain>
    </source>
</reference>